<evidence type="ECO:0000256" key="1">
    <source>
        <dbReference type="SAM" id="Phobius"/>
    </source>
</evidence>
<keyword evidence="1" id="KW-0472">Membrane</keyword>
<accession>A0A164KS30</accession>
<evidence type="ECO:0000313" key="2">
    <source>
        <dbReference type="EMBL" id="KZM71671.1"/>
    </source>
</evidence>
<dbReference type="AlphaFoldDB" id="A0A164KS30"/>
<keyword evidence="1" id="KW-0812">Transmembrane</keyword>
<proteinExistence type="predicted"/>
<feature type="transmembrane region" description="Helical" evidence="1">
    <location>
        <begin position="7"/>
        <end position="30"/>
    </location>
</feature>
<comment type="caution">
    <text evidence="2">The sequence shown here is derived from an EMBL/GenBank/DDBJ whole genome shotgun (WGS) entry which is preliminary data.</text>
</comment>
<dbReference type="EMBL" id="LWGR01000012">
    <property type="protein sequence ID" value="KZM71671.1"/>
    <property type="molecule type" value="Genomic_DNA"/>
</dbReference>
<dbReference type="Proteomes" id="UP000076512">
    <property type="component" value="Unassembled WGS sequence"/>
</dbReference>
<organism evidence="2 3">
    <name type="scientific">Nocardia terpenica</name>
    <dbReference type="NCBI Taxonomy" id="455432"/>
    <lineage>
        <taxon>Bacteria</taxon>
        <taxon>Bacillati</taxon>
        <taxon>Actinomycetota</taxon>
        <taxon>Actinomycetes</taxon>
        <taxon>Mycobacteriales</taxon>
        <taxon>Nocardiaceae</taxon>
        <taxon>Nocardia</taxon>
    </lineage>
</organism>
<keyword evidence="3" id="KW-1185">Reference proteome</keyword>
<sequence length="65" mass="6467">MSQSVRVLLMLIATLFGVIVGLIAGILTAVDGGSLSSAVVHGAAGCAGASVFALTVIAFLFGFRQ</sequence>
<keyword evidence="1" id="KW-1133">Transmembrane helix</keyword>
<reference evidence="2 3" key="1">
    <citation type="submission" date="2016-04" db="EMBL/GenBank/DDBJ databases">
        <authorList>
            <person name="Evans L.H."/>
            <person name="Alamgir A."/>
            <person name="Owens N."/>
            <person name="Weber N.D."/>
            <person name="Virtaneva K."/>
            <person name="Barbian K."/>
            <person name="Babar A."/>
            <person name="Rosenke K."/>
        </authorList>
    </citation>
    <scope>NUCLEOTIDE SEQUENCE [LARGE SCALE GENOMIC DNA]</scope>
    <source>
        <strain evidence="2 3">IFM 0406</strain>
    </source>
</reference>
<name>A0A164KS30_9NOCA</name>
<protein>
    <submittedName>
        <fullName evidence="2">Uncharacterized protein</fullName>
    </submittedName>
</protein>
<dbReference type="RefSeq" id="WP_067577392.1">
    <property type="nucleotide sequence ID" value="NZ_JABMCZ010000003.1"/>
</dbReference>
<gene>
    <name evidence="2" type="ORF">AWN90_02835</name>
</gene>
<evidence type="ECO:0000313" key="3">
    <source>
        <dbReference type="Proteomes" id="UP000076512"/>
    </source>
</evidence>
<dbReference type="OrthoDB" id="9940589at2"/>
<feature type="transmembrane region" description="Helical" evidence="1">
    <location>
        <begin position="42"/>
        <end position="63"/>
    </location>
</feature>